<gene>
    <name evidence="4" type="ORF">PVIIG_01705</name>
</gene>
<dbReference type="Pfam" id="PF00400">
    <property type="entry name" value="WD40"/>
    <property type="match status" value="6"/>
</dbReference>
<dbReference type="EMBL" id="KQ234346">
    <property type="protein sequence ID" value="KMZ79231.1"/>
    <property type="molecule type" value="Genomic_DNA"/>
</dbReference>
<reference evidence="4 5" key="1">
    <citation type="submission" date="2011-08" db="EMBL/GenBank/DDBJ databases">
        <title>The Genome Sequence of Plasmodium vivax India VII.</title>
        <authorList>
            <consortium name="The Broad Institute Genome Sequencing Platform"/>
            <consortium name="The Broad Institute Genome Sequencing Center for Infectious Disease"/>
            <person name="Neafsey D."/>
            <person name="Carlton J."/>
            <person name="Barnwell J."/>
            <person name="Collins W."/>
            <person name="Escalante A."/>
            <person name="Mullikin J."/>
            <person name="Saul A."/>
            <person name="Guigo R."/>
            <person name="Camara F."/>
            <person name="Young S.K."/>
            <person name="Zeng Q."/>
            <person name="Gargeya S."/>
            <person name="Fitzgerald M."/>
            <person name="Haas B."/>
            <person name="Abouelleil A."/>
            <person name="Alvarado L."/>
            <person name="Arachchi H.M."/>
            <person name="Berlin A."/>
            <person name="Brown A."/>
            <person name="Chapman S.B."/>
            <person name="Chen Z."/>
            <person name="Dunbar C."/>
            <person name="Freedman E."/>
            <person name="Gearin G."/>
            <person name="Gellesch M."/>
            <person name="Goldberg J."/>
            <person name="Griggs A."/>
            <person name="Gujja S."/>
            <person name="Heiman D."/>
            <person name="Howarth C."/>
            <person name="Larson L."/>
            <person name="Lui A."/>
            <person name="MacDonald P.J.P."/>
            <person name="Montmayeur A."/>
            <person name="Murphy C."/>
            <person name="Neiman D."/>
            <person name="Pearson M."/>
            <person name="Priest M."/>
            <person name="Roberts A."/>
            <person name="Saif S."/>
            <person name="Shea T."/>
            <person name="Shenoy N."/>
            <person name="Sisk P."/>
            <person name="Stolte C."/>
            <person name="Sykes S."/>
            <person name="Wortman J."/>
            <person name="Nusbaum C."/>
            <person name="Birren B."/>
        </authorList>
    </citation>
    <scope>NUCLEOTIDE SEQUENCE [LARGE SCALE GENOMIC DNA]</scope>
    <source>
        <strain evidence="4 5">India VII</strain>
    </source>
</reference>
<keyword evidence="1" id="KW-0853">WD repeat</keyword>
<evidence type="ECO:0000313" key="4">
    <source>
        <dbReference type="EMBL" id="KMZ79231.1"/>
    </source>
</evidence>
<feature type="region of interest" description="Disordered" evidence="2">
    <location>
        <begin position="354"/>
        <end position="422"/>
    </location>
</feature>
<dbReference type="OrthoDB" id="540662at2759"/>
<dbReference type="InterPro" id="IPR014906">
    <property type="entry name" value="PRP4-like"/>
</dbReference>
<feature type="compositionally biased region" description="Basic and acidic residues" evidence="2">
    <location>
        <begin position="389"/>
        <end position="398"/>
    </location>
</feature>
<name>A0A0J9S945_PLAVI</name>
<dbReference type="SUPFAM" id="SSF50978">
    <property type="entry name" value="WD40 repeat-like"/>
    <property type="match status" value="1"/>
</dbReference>
<feature type="compositionally biased region" description="Basic and acidic residues" evidence="2">
    <location>
        <begin position="362"/>
        <end position="372"/>
    </location>
</feature>
<dbReference type="Gene3D" id="4.10.280.110">
    <property type="entry name" value="Pre-mRNA processing factor 4 domain"/>
    <property type="match status" value="1"/>
</dbReference>
<dbReference type="PANTHER" id="PTHR19846">
    <property type="entry name" value="WD40 REPEAT PROTEIN"/>
    <property type="match status" value="1"/>
</dbReference>
<dbReference type="GO" id="GO:0030621">
    <property type="term" value="F:U4 snRNA binding"/>
    <property type="evidence" value="ECO:0007669"/>
    <property type="project" value="TreeGrafter"/>
</dbReference>
<dbReference type="InterPro" id="IPR015943">
    <property type="entry name" value="WD40/YVTN_repeat-like_dom_sf"/>
</dbReference>
<evidence type="ECO:0000256" key="2">
    <source>
        <dbReference type="SAM" id="MobiDB-lite"/>
    </source>
</evidence>
<dbReference type="PANTHER" id="PTHR19846:SF0">
    <property type="entry name" value="PRE-MRNA PROCESSING FACTOR 4"/>
    <property type="match status" value="1"/>
</dbReference>
<dbReference type="PROSITE" id="PS50294">
    <property type="entry name" value="WD_REPEATS_REGION"/>
    <property type="match status" value="3"/>
</dbReference>
<dbReference type="GO" id="GO:0017070">
    <property type="term" value="F:U6 snRNA binding"/>
    <property type="evidence" value="ECO:0007669"/>
    <property type="project" value="TreeGrafter"/>
</dbReference>
<evidence type="ECO:0000313" key="5">
    <source>
        <dbReference type="Proteomes" id="UP000053562"/>
    </source>
</evidence>
<dbReference type="InterPro" id="IPR036285">
    <property type="entry name" value="PRP4-like_sf"/>
</dbReference>
<proteinExistence type="predicted"/>
<dbReference type="InterPro" id="IPR001680">
    <property type="entry name" value="WD40_rpt"/>
</dbReference>
<dbReference type="CDD" id="cd00200">
    <property type="entry name" value="WD40"/>
    <property type="match status" value="1"/>
</dbReference>
<feature type="repeat" description="WD" evidence="1">
    <location>
        <begin position="555"/>
        <end position="588"/>
    </location>
</feature>
<dbReference type="AlphaFoldDB" id="A0A0J9S945"/>
<dbReference type="SMART" id="SM00500">
    <property type="entry name" value="SFM"/>
    <property type="match status" value="1"/>
</dbReference>
<feature type="repeat" description="WD" evidence="1">
    <location>
        <begin position="469"/>
        <end position="510"/>
    </location>
</feature>
<dbReference type="GO" id="GO:0046540">
    <property type="term" value="C:U4/U6 x U5 tri-snRNP complex"/>
    <property type="evidence" value="ECO:0007669"/>
    <property type="project" value="TreeGrafter"/>
</dbReference>
<evidence type="ECO:0000256" key="1">
    <source>
        <dbReference type="PROSITE-ProRule" id="PRU00221"/>
    </source>
</evidence>
<organism evidence="4 5">
    <name type="scientific">Plasmodium vivax India VII</name>
    <dbReference type="NCBI Taxonomy" id="1077284"/>
    <lineage>
        <taxon>Eukaryota</taxon>
        <taxon>Sar</taxon>
        <taxon>Alveolata</taxon>
        <taxon>Apicomplexa</taxon>
        <taxon>Aconoidasida</taxon>
        <taxon>Haemosporida</taxon>
        <taxon>Plasmodiidae</taxon>
        <taxon>Plasmodium</taxon>
        <taxon>Plasmodium (Plasmodium)</taxon>
    </lineage>
</organism>
<protein>
    <submittedName>
        <fullName evidence="4">WD domain, G-beta repeat domain-containing protein</fullName>
    </submittedName>
</protein>
<dbReference type="InterPro" id="IPR036322">
    <property type="entry name" value="WD40_repeat_dom_sf"/>
</dbReference>
<evidence type="ECO:0000259" key="3">
    <source>
        <dbReference type="SMART" id="SM00500"/>
    </source>
</evidence>
<dbReference type="SUPFAM" id="SSF158230">
    <property type="entry name" value="PRP4-like"/>
    <property type="match status" value="1"/>
</dbReference>
<accession>A0A0J9S945</accession>
<dbReference type="Proteomes" id="UP000053562">
    <property type="component" value="Unassembled WGS sequence"/>
</dbReference>
<feature type="repeat" description="WD" evidence="1">
    <location>
        <begin position="427"/>
        <end position="468"/>
    </location>
</feature>
<dbReference type="Gene3D" id="2.130.10.10">
    <property type="entry name" value="YVTN repeat-like/Quinoprotein amine dehydrogenase"/>
    <property type="match status" value="3"/>
</dbReference>
<sequence>MKISDVLSESILSENGKLKKSGIGMGLGVGIGKGKGETASSENVLEEFEIKSKMRKVCLGIPTKELDVKNILRLLKEPICLFGEDSYDKRKRLKSVLVTKYDKFVKKKNVDNEEEVEEFKNILKRYYIDFSKLYDVNSPEYLKINELEEQLGTKRLKQQSIAAKGITVRSTIKEKFYTESSEALKQARLDLTLKTLPRIFLHKEMINKFQEKFSKDEFERYISLYSEHMKSEFDLFISQLGDDRPLTMGKFSPDNSVFAVSSYNTYINIFNYQNDNYNIVKTLKNGHEDKINCIDWNYPNNYSYYSTLSYRDVQKVDLRLASCSSDRSFCLWRPFTEEDLLDDPGALYRDAREKAATGGKNKGGEHSGEHSADQLSDDEEDPKGAGARAKGDQHNGEGKKKKPNNGSKSDRSGKNGGGGKGHLLCKVKAHDDRINKISFHPLNRHVLTCSEDETIKFFDIETQEELFYQEGHNANVYSATFNPYGNLYLSGDSKGGLMLWDIRTGKNIDKKKMVHNNCIMNINFNPFMPNMFCTCSADNTIKIFDLRNFTVSCNILAHNKIVTDAVFEPTYGRYITSCSFDTFIKIWDSVNFYCTKILYNNDNKVRNVDVSPDGSFISSTSFDRTWKLYKNTQFAEENILAHFF</sequence>
<dbReference type="PROSITE" id="PS50082">
    <property type="entry name" value="WD_REPEATS_2"/>
    <property type="match status" value="3"/>
</dbReference>
<dbReference type="Pfam" id="PF08799">
    <property type="entry name" value="PRP4"/>
    <property type="match status" value="1"/>
</dbReference>
<dbReference type="GO" id="GO:0000398">
    <property type="term" value="P:mRNA splicing, via spliceosome"/>
    <property type="evidence" value="ECO:0007669"/>
    <property type="project" value="TreeGrafter"/>
</dbReference>
<dbReference type="SMART" id="SM00320">
    <property type="entry name" value="WD40"/>
    <property type="match status" value="7"/>
</dbReference>
<feature type="domain" description="Pre-mRNA processing factor 4 (PRP4)-like" evidence="3">
    <location>
        <begin position="63"/>
        <end position="115"/>
    </location>
</feature>